<dbReference type="AlphaFoldDB" id="A0A5C1QBB0"/>
<evidence type="ECO:0000256" key="3">
    <source>
        <dbReference type="ARBA" id="ARBA00022989"/>
    </source>
</evidence>
<protein>
    <submittedName>
        <fullName evidence="7">ABC transporter ATP-binding protein</fullName>
    </submittedName>
</protein>
<sequence length="400" mass="45233">MNKENNLIFNNNISTNDIICLKYFLKYIKGYRIKILVILILSTLSVGVTLLEPYFLGEIIDSLLVEGFNDTLKPIILIFLIGLVGIFISLLETYITINITVNLNKKIKDDTYKALINMPLKDFDTFKSGELINRVENDVPIITELYINTLISIILDSFKIVGISIILIKLNIALYGVLFLSFPLSLYMFTIFGRKLREISGDIKKQHDNQFNSVKEIIDGLLDIKFFSMEDKAFSSLSQLNFKLASEIKKIKKKSAQSKLASMLLEFLGLIAYIIIGAFQISLKIFTIGGFVSFTRYSTIYFLSLKNITSISSKLQQSMIPLHRIHDLHNLYQNVNKKTNYNIKNLNGDIKFNSVSFSYNESAPVINNTFFNITTNAITGILGDNGSGKSTIVSVKTICH</sequence>
<dbReference type="GO" id="GO:0015421">
    <property type="term" value="F:ABC-type oligopeptide transporter activity"/>
    <property type="evidence" value="ECO:0007669"/>
    <property type="project" value="TreeGrafter"/>
</dbReference>
<keyword evidence="3 5" id="KW-1133">Transmembrane helix</keyword>
<feature type="transmembrane region" description="Helical" evidence="5">
    <location>
        <begin position="172"/>
        <end position="192"/>
    </location>
</feature>
<evidence type="ECO:0000256" key="1">
    <source>
        <dbReference type="ARBA" id="ARBA00004651"/>
    </source>
</evidence>
<gene>
    <name evidence="7" type="ORF">EW093_05340</name>
</gene>
<dbReference type="SUPFAM" id="SSF90123">
    <property type="entry name" value="ABC transporter transmembrane region"/>
    <property type="match status" value="1"/>
</dbReference>
<dbReference type="PANTHER" id="PTHR43394:SF1">
    <property type="entry name" value="ATP-BINDING CASSETTE SUB-FAMILY B MEMBER 10, MITOCHONDRIAL"/>
    <property type="match status" value="1"/>
</dbReference>
<feature type="transmembrane region" description="Helical" evidence="5">
    <location>
        <begin position="145"/>
        <end position="166"/>
    </location>
</feature>
<dbReference type="GO" id="GO:0005886">
    <property type="term" value="C:plasma membrane"/>
    <property type="evidence" value="ECO:0007669"/>
    <property type="project" value="UniProtKB-SubCell"/>
</dbReference>
<evidence type="ECO:0000313" key="7">
    <source>
        <dbReference type="EMBL" id="QEN04149.1"/>
    </source>
</evidence>
<dbReference type="EMBL" id="CP035807">
    <property type="protein sequence ID" value="QEN04149.1"/>
    <property type="molecule type" value="Genomic_DNA"/>
</dbReference>
<keyword evidence="8" id="KW-1185">Reference proteome</keyword>
<dbReference type="InterPro" id="IPR027417">
    <property type="entry name" value="P-loop_NTPase"/>
</dbReference>
<accession>A0A5C1QBB0</accession>
<dbReference type="Gene3D" id="3.40.50.300">
    <property type="entry name" value="P-loop containing nucleotide triphosphate hydrolases"/>
    <property type="match status" value="1"/>
</dbReference>
<dbReference type="PROSITE" id="PS50929">
    <property type="entry name" value="ABC_TM1F"/>
    <property type="match status" value="1"/>
</dbReference>
<evidence type="ECO:0000259" key="6">
    <source>
        <dbReference type="PROSITE" id="PS50929"/>
    </source>
</evidence>
<feature type="transmembrane region" description="Helical" evidence="5">
    <location>
        <begin position="35"/>
        <end position="55"/>
    </location>
</feature>
<evidence type="ECO:0000313" key="8">
    <source>
        <dbReference type="Proteomes" id="UP000323824"/>
    </source>
</evidence>
<keyword evidence="4 5" id="KW-0472">Membrane</keyword>
<keyword evidence="7" id="KW-0067">ATP-binding</keyword>
<dbReference type="InterPro" id="IPR036640">
    <property type="entry name" value="ABC1_TM_sf"/>
</dbReference>
<dbReference type="GO" id="GO:0005524">
    <property type="term" value="F:ATP binding"/>
    <property type="evidence" value="ECO:0007669"/>
    <property type="project" value="UniProtKB-KW"/>
</dbReference>
<dbReference type="KEGG" id="sper:EW093_05340"/>
<dbReference type="SUPFAM" id="SSF52540">
    <property type="entry name" value="P-loop containing nucleoside triphosphate hydrolases"/>
    <property type="match status" value="1"/>
</dbReference>
<evidence type="ECO:0000256" key="4">
    <source>
        <dbReference type="ARBA" id="ARBA00023136"/>
    </source>
</evidence>
<reference evidence="7 8" key="2">
    <citation type="submission" date="2019-09" db="EMBL/GenBank/DDBJ databases">
        <title>Complete Genome Sequence and Methylome Analysis of free living Spirochaetas.</title>
        <authorList>
            <person name="Leshcheva N."/>
            <person name="Mikheeva N."/>
        </authorList>
    </citation>
    <scope>NUCLEOTIDE SEQUENCE [LARGE SCALE GENOMIC DNA]</scope>
    <source>
        <strain evidence="7 8">P</strain>
    </source>
</reference>
<dbReference type="Proteomes" id="UP000323824">
    <property type="component" value="Chromosome"/>
</dbReference>
<proteinExistence type="predicted"/>
<evidence type="ECO:0000256" key="2">
    <source>
        <dbReference type="ARBA" id="ARBA00022692"/>
    </source>
</evidence>
<dbReference type="CDD" id="cd07346">
    <property type="entry name" value="ABC_6TM_exporters"/>
    <property type="match status" value="1"/>
</dbReference>
<reference evidence="7 8" key="1">
    <citation type="submission" date="2019-02" db="EMBL/GenBank/DDBJ databases">
        <authorList>
            <person name="Fomenkov A."/>
            <person name="Dubinina G."/>
            <person name="Grabovich M."/>
            <person name="Vincze T."/>
            <person name="Roberts R.J."/>
        </authorList>
    </citation>
    <scope>NUCLEOTIDE SEQUENCE [LARGE SCALE GENOMIC DNA]</scope>
    <source>
        <strain evidence="7 8">P</strain>
    </source>
</reference>
<dbReference type="Pfam" id="PF00664">
    <property type="entry name" value="ABC_membrane"/>
    <property type="match status" value="1"/>
</dbReference>
<feature type="domain" description="ABC transmembrane type-1" evidence="6">
    <location>
        <begin position="36"/>
        <end position="317"/>
    </location>
</feature>
<organism evidence="7 8">
    <name type="scientific">Thiospirochaeta perfilievii</name>
    <dbReference type="NCBI Taxonomy" id="252967"/>
    <lineage>
        <taxon>Bacteria</taxon>
        <taxon>Pseudomonadati</taxon>
        <taxon>Spirochaetota</taxon>
        <taxon>Spirochaetia</taxon>
        <taxon>Spirochaetales</taxon>
        <taxon>Spirochaetaceae</taxon>
        <taxon>Thiospirochaeta</taxon>
    </lineage>
</organism>
<dbReference type="Gene3D" id="1.20.1560.10">
    <property type="entry name" value="ABC transporter type 1, transmembrane domain"/>
    <property type="match status" value="1"/>
</dbReference>
<keyword evidence="2 5" id="KW-0812">Transmembrane</keyword>
<dbReference type="InterPro" id="IPR011527">
    <property type="entry name" value="ABC1_TM_dom"/>
</dbReference>
<comment type="subcellular location">
    <subcellularLocation>
        <location evidence="1">Cell membrane</location>
        <topology evidence="1">Multi-pass membrane protein</topology>
    </subcellularLocation>
</comment>
<feature type="transmembrane region" description="Helical" evidence="5">
    <location>
        <begin position="75"/>
        <end position="97"/>
    </location>
</feature>
<name>A0A5C1QBB0_9SPIO</name>
<keyword evidence="7" id="KW-0547">Nucleotide-binding</keyword>
<evidence type="ECO:0000256" key="5">
    <source>
        <dbReference type="SAM" id="Phobius"/>
    </source>
</evidence>
<feature type="transmembrane region" description="Helical" evidence="5">
    <location>
        <begin position="260"/>
        <end position="279"/>
    </location>
</feature>
<dbReference type="PANTHER" id="PTHR43394">
    <property type="entry name" value="ATP-DEPENDENT PERMEASE MDL1, MITOCHONDRIAL"/>
    <property type="match status" value="1"/>
</dbReference>
<dbReference type="InterPro" id="IPR039421">
    <property type="entry name" value="Type_1_exporter"/>
</dbReference>